<dbReference type="EMBL" id="BAABME010005167">
    <property type="protein sequence ID" value="GAA0164825.1"/>
    <property type="molecule type" value="Genomic_DNA"/>
</dbReference>
<keyword evidence="2" id="KW-1185">Reference proteome</keyword>
<name>A0AAV3QPQ3_LITER</name>
<reference evidence="1 2" key="1">
    <citation type="submission" date="2024-01" db="EMBL/GenBank/DDBJ databases">
        <title>The complete chloroplast genome sequence of Lithospermum erythrorhizon: insights into the phylogenetic relationship among Boraginaceae species and the maternal lineages of purple gromwells.</title>
        <authorList>
            <person name="Okada T."/>
            <person name="Watanabe K."/>
        </authorList>
    </citation>
    <scope>NUCLEOTIDE SEQUENCE [LARGE SCALE GENOMIC DNA]</scope>
</reference>
<organism evidence="1 2">
    <name type="scientific">Lithospermum erythrorhizon</name>
    <name type="common">Purple gromwell</name>
    <name type="synonym">Lithospermum officinale var. erythrorhizon</name>
    <dbReference type="NCBI Taxonomy" id="34254"/>
    <lineage>
        <taxon>Eukaryota</taxon>
        <taxon>Viridiplantae</taxon>
        <taxon>Streptophyta</taxon>
        <taxon>Embryophyta</taxon>
        <taxon>Tracheophyta</taxon>
        <taxon>Spermatophyta</taxon>
        <taxon>Magnoliopsida</taxon>
        <taxon>eudicotyledons</taxon>
        <taxon>Gunneridae</taxon>
        <taxon>Pentapetalae</taxon>
        <taxon>asterids</taxon>
        <taxon>lamiids</taxon>
        <taxon>Boraginales</taxon>
        <taxon>Boraginaceae</taxon>
        <taxon>Boraginoideae</taxon>
        <taxon>Lithospermeae</taxon>
        <taxon>Lithospermum</taxon>
    </lineage>
</organism>
<evidence type="ECO:0000313" key="1">
    <source>
        <dbReference type="EMBL" id="GAA0164825.1"/>
    </source>
</evidence>
<comment type="caution">
    <text evidence="1">The sequence shown here is derived from an EMBL/GenBank/DDBJ whole genome shotgun (WGS) entry which is preliminary data.</text>
</comment>
<proteinExistence type="predicted"/>
<evidence type="ECO:0000313" key="2">
    <source>
        <dbReference type="Proteomes" id="UP001454036"/>
    </source>
</evidence>
<dbReference type="Proteomes" id="UP001454036">
    <property type="component" value="Unassembled WGS sequence"/>
</dbReference>
<dbReference type="AlphaFoldDB" id="A0AAV3QPQ3"/>
<sequence length="146" mass="16918">MDEVILDSLLYQTSIGQYNGRTFSSLAYTYIQILLLQLRKLMHQQGGSNGKENKRKCKTDAIVEACNEMLTTNVDKLLLPQMSKCLEDMDFDQRYKNNAYIHLYRNRVDYDILTALSLDGRWHVLWNMMVQVISVTKPSPSNSSFI</sequence>
<gene>
    <name evidence="1" type="ORF">LIER_20372</name>
</gene>
<protein>
    <submittedName>
        <fullName evidence="1">Uncharacterized protein</fullName>
    </submittedName>
</protein>
<accession>A0AAV3QPQ3</accession>